<feature type="compositionally biased region" description="Basic and acidic residues" evidence="8">
    <location>
        <begin position="611"/>
        <end position="621"/>
    </location>
</feature>
<dbReference type="GO" id="GO:0019843">
    <property type="term" value="F:rRNA binding"/>
    <property type="evidence" value="ECO:0007669"/>
    <property type="project" value="TreeGrafter"/>
</dbReference>
<feature type="compositionally biased region" description="Polar residues" evidence="8">
    <location>
        <begin position="289"/>
        <end position="301"/>
    </location>
</feature>
<evidence type="ECO:0000256" key="6">
    <source>
        <dbReference type="ARBA" id="ARBA00023242"/>
    </source>
</evidence>
<dbReference type="PANTHER" id="PTHR23236">
    <property type="entry name" value="EUKARYOTIC TRANSLATION INITIATION FACTOR 4B/4H"/>
    <property type="match status" value="1"/>
</dbReference>
<comment type="caution">
    <text evidence="10">The sequence shown here is derived from an EMBL/GenBank/DDBJ whole genome shotgun (WGS) entry which is preliminary data.</text>
</comment>
<dbReference type="InterPro" id="IPR000504">
    <property type="entry name" value="RRM_dom"/>
</dbReference>
<feature type="compositionally biased region" description="Basic and acidic residues" evidence="8">
    <location>
        <begin position="270"/>
        <end position="284"/>
    </location>
</feature>
<feature type="region of interest" description="Disordered" evidence="8">
    <location>
        <begin position="520"/>
        <end position="660"/>
    </location>
</feature>
<comment type="function">
    <text evidence="1">Involved in pre-25S rRNA processing.</text>
</comment>
<dbReference type="AlphaFoldDB" id="A0A9P6DZY1"/>
<organism evidence="10 11">
    <name type="scientific">Hydnum rufescens UP504</name>
    <dbReference type="NCBI Taxonomy" id="1448309"/>
    <lineage>
        <taxon>Eukaryota</taxon>
        <taxon>Fungi</taxon>
        <taxon>Dikarya</taxon>
        <taxon>Basidiomycota</taxon>
        <taxon>Agaricomycotina</taxon>
        <taxon>Agaricomycetes</taxon>
        <taxon>Cantharellales</taxon>
        <taxon>Hydnaceae</taxon>
        <taxon>Hydnum</taxon>
    </lineage>
</organism>
<dbReference type="GO" id="GO:0000463">
    <property type="term" value="P:maturation of LSU-rRNA from tricistronic rRNA transcript (SSU-rRNA, 5.8S rRNA, LSU-rRNA)"/>
    <property type="evidence" value="ECO:0007669"/>
    <property type="project" value="TreeGrafter"/>
</dbReference>
<evidence type="ECO:0000256" key="5">
    <source>
        <dbReference type="ARBA" id="ARBA00022884"/>
    </source>
</evidence>
<evidence type="ECO:0000256" key="4">
    <source>
        <dbReference type="ARBA" id="ARBA00015520"/>
    </source>
</evidence>
<evidence type="ECO:0000313" key="10">
    <source>
        <dbReference type="EMBL" id="KAF9517479.1"/>
    </source>
</evidence>
<feature type="compositionally biased region" description="Basic and acidic residues" evidence="8">
    <location>
        <begin position="576"/>
        <end position="600"/>
    </location>
</feature>
<dbReference type="PANTHER" id="PTHR23236:SF25">
    <property type="entry name" value="RNA-BINDING PROTEIN 34"/>
    <property type="match status" value="1"/>
</dbReference>
<keyword evidence="6" id="KW-0539">Nucleus</keyword>
<dbReference type="InterPro" id="IPR035979">
    <property type="entry name" value="RBD_domain_sf"/>
</dbReference>
<feature type="domain" description="RRM" evidence="9">
    <location>
        <begin position="414"/>
        <end position="521"/>
    </location>
</feature>
<dbReference type="SMART" id="SM00360">
    <property type="entry name" value="RRM"/>
    <property type="match status" value="1"/>
</dbReference>
<dbReference type="SUPFAM" id="SSF54928">
    <property type="entry name" value="RNA-binding domain, RBD"/>
    <property type="match status" value="1"/>
</dbReference>
<evidence type="ECO:0000256" key="8">
    <source>
        <dbReference type="SAM" id="MobiDB-lite"/>
    </source>
</evidence>
<proteinExistence type="inferred from homology"/>
<dbReference type="InterPro" id="IPR012677">
    <property type="entry name" value="Nucleotide-bd_a/b_plait_sf"/>
</dbReference>
<feature type="compositionally biased region" description="Basic and acidic residues" evidence="8">
    <location>
        <begin position="60"/>
        <end position="72"/>
    </location>
</feature>
<name>A0A9P6DZY1_9AGAM</name>
<keyword evidence="5 7" id="KW-0694">RNA-binding</keyword>
<feature type="compositionally biased region" description="Polar residues" evidence="8">
    <location>
        <begin position="78"/>
        <end position="94"/>
    </location>
</feature>
<reference evidence="10" key="1">
    <citation type="journal article" date="2020" name="Nat. Commun.">
        <title>Large-scale genome sequencing of mycorrhizal fungi provides insights into the early evolution of symbiotic traits.</title>
        <authorList>
            <person name="Miyauchi S."/>
            <person name="Kiss E."/>
            <person name="Kuo A."/>
            <person name="Drula E."/>
            <person name="Kohler A."/>
            <person name="Sanchez-Garcia M."/>
            <person name="Morin E."/>
            <person name="Andreopoulos B."/>
            <person name="Barry K.W."/>
            <person name="Bonito G."/>
            <person name="Buee M."/>
            <person name="Carver A."/>
            <person name="Chen C."/>
            <person name="Cichocki N."/>
            <person name="Clum A."/>
            <person name="Culley D."/>
            <person name="Crous P.W."/>
            <person name="Fauchery L."/>
            <person name="Girlanda M."/>
            <person name="Hayes R.D."/>
            <person name="Keri Z."/>
            <person name="LaButti K."/>
            <person name="Lipzen A."/>
            <person name="Lombard V."/>
            <person name="Magnuson J."/>
            <person name="Maillard F."/>
            <person name="Murat C."/>
            <person name="Nolan M."/>
            <person name="Ohm R.A."/>
            <person name="Pangilinan J."/>
            <person name="Pereira M.F."/>
            <person name="Perotto S."/>
            <person name="Peter M."/>
            <person name="Pfister S."/>
            <person name="Riley R."/>
            <person name="Sitrit Y."/>
            <person name="Stielow J.B."/>
            <person name="Szollosi G."/>
            <person name="Zifcakova L."/>
            <person name="Stursova M."/>
            <person name="Spatafora J.W."/>
            <person name="Tedersoo L."/>
            <person name="Vaario L.M."/>
            <person name="Yamada A."/>
            <person name="Yan M."/>
            <person name="Wang P."/>
            <person name="Xu J."/>
            <person name="Bruns T."/>
            <person name="Baldrian P."/>
            <person name="Vilgalys R."/>
            <person name="Dunand C."/>
            <person name="Henrissat B."/>
            <person name="Grigoriev I.V."/>
            <person name="Hibbett D."/>
            <person name="Nagy L.G."/>
            <person name="Martin F.M."/>
        </authorList>
    </citation>
    <scope>NUCLEOTIDE SEQUENCE</scope>
    <source>
        <strain evidence="10">UP504</strain>
    </source>
</reference>
<comment type="subcellular location">
    <subcellularLocation>
        <location evidence="2">Nucleus</location>
        <location evidence="2">Nucleolus</location>
    </subcellularLocation>
</comment>
<feature type="compositionally biased region" description="Basic and acidic residues" evidence="8">
    <location>
        <begin position="195"/>
        <end position="208"/>
    </location>
</feature>
<evidence type="ECO:0000256" key="3">
    <source>
        <dbReference type="ARBA" id="ARBA00007077"/>
    </source>
</evidence>
<feature type="compositionally biased region" description="Low complexity" evidence="8">
    <location>
        <begin position="176"/>
        <end position="190"/>
    </location>
</feature>
<dbReference type="Gene3D" id="3.30.70.330">
    <property type="match status" value="1"/>
</dbReference>
<dbReference type="EMBL" id="MU128931">
    <property type="protein sequence ID" value="KAF9517479.1"/>
    <property type="molecule type" value="Genomic_DNA"/>
</dbReference>
<dbReference type="Proteomes" id="UP000886523">
    <property type="component" value="Unassembled WGS sequence"/>
</dbReference>
<sequence length="660" mass="71460">MGTKKLSEKTPTVGSQLSLSALLSAKAPIDEELDDIFKHSIGASKVIEPSTLTSAKPNKRKEYSEPTAEREGKRRKSLGTTTERLSPSSHQISPAASVEGDVVVAPSKLDESSDEDQSDLENAYIARHNARLAPTKPSPTKSKAGKLPAEEESSSDPSVEGDGDHPDLSTSLVHESLLAKSSNTSTSKASSQKRFVPEGETREQRDARTIFIGNLPVEAAKTKSALKGLTRLILSNVPGAKIESTRFRSVAFKNPTAELPKSSDEAEAPNDNKHKVGSQKKDARPPASTGLSTKQLRQQSRAAEWRSQEDEVAERPGSGKVYLDPAEKKRIAFIKGEFHEGADAVHAYVVFAHPAPNRSLNVPPIFDPYEAAKLAVKKCDGVVYMERTLRVDHVGGTAAGVSKRGGTGHLDPRRSIFVGNLDFQSKEEDIRAYFEALLTTEHGLPGEDDEGDEGKSSADPVASTKTWVVHVRLVRDQDTQLGKGFAYVEFSDRTCVDEVLAMEQGKIRFAKRKLRVERCKVKPGSKPPRQASTTRPTTTSTLPKSPAAPAGARKVSSAKPKAVTTAISIPKGDPSLGERLKGLDKEARRTAKSSDADRIARRLAKKQARNALEREGVAESRKLKKGGILGNPKRVGGPKPKAKPSRIRSDKSVSKRNNKK</sequence>
<evidence type="ECO:0000256" key="2">
    <source>
        <dbReference type="ARBA" id="ARBA00004604"/>
    </source>
</evidence>
<gene>
    <name evidence="10" type="ORF">BS47DRAFT_1314132</name>
</gene>
<protein>
    <recommendedName>
        <fullName evidence="4">Nucleolar protein 12</fullName>
    </recommendedName>
</protein>
<comment type="similarity">
    <text evidence="3">Belongs to the RRM RBM34 family.</text>
</comment>
<dbReference type="GO" id="GO:0005730">
    <property type="term" value="C:nucleolus"/>
    <property type="evidence" value="ECO:0007669"/>
    <property type="project" value="UniProtKB-SubCell"/>
</dbReference>
<dbReference type="OrthoDB" id="442677at2759"/>
<keyword evidence="11" id="KW-1185">Reference proteome</keyword>
<evidence type="ECO:0000259" key="9">
    <source>
        <dbReference type="PROSITE" id="PS50102"/>
    </source>
</evidence>
<feature type="region of interest" description="Disordered" evidence="8">
    <location>
        <begin position="44"/>
        <end position="209"/>
    </location>
</feature>
<dbReference type="PROSITE" id="PS50102">
    <property type="entry name" value="RRM"/>
    <property type="match status" value="1"/>
</dbReference>
<evidence type="ECO:0000313" key="11">
    <source>
        <dbReference type="Proteomes" id="UP000886523"/>
    </source>
</evidence>
<feature type="region of interest" description="Disordered" evidence="8">
    <location>
        <begin position="253"/>
        <end position="320"/>
    </location>
</feature>
<evidence type="ECO:0000256" key="1">
    <source>
        <dbReference type="ARBA" id="ARBA00002475"/>
    </source>
</evidence>
<evidence type="ECO:0000256" key="7">
    <source>
        <dbReference type="PROSITE-ProRule" id="PRU00176"/>
    </source>
</evidence>
<accession>A0A9P6DZY1</accession>
<feature type="compositionally biased region" description="Low complexity" evidence="8">
    <location>
        <begin position="527"/>
        <end position="550"/>
    </location>
</feature>